<evidence type="ECO:0000313" key="1">
    <source>
        <dbReference type="EMBL" id="BAV32786.1"/>
    </source>
</evidence>
<protein>
    <submittedName>
        <fullName evidence="1">Uncharacterized protein</fullName>
    </submittedName>
</protein>
<accession>A0A1B4XDB8</accession>
<keyword evidence="2" id="KW-1185">Reference proteome</keyword>
<dbReference type="AlphaFoldDB" id="A0A1B4XDB8"/>
<dbReference type="Proteomes" id="UP000243180">
    <property type="component" value="Chromosome"/>
</dbReference>
<gene>
    <name evidence="1" type="ORF">SCL_0464</name>
</gene>
<dbReference type="KEGG" id="slim:SCL_0464"/>
<dbReference type="EMBL" id="AP014879">
    <property type="protein sequence ID" value="BAV32786.1"/>
    <property type="molecule type" value="Genomic_DNA"/>
</dbReference>
<reference evidence="1 2" key="1">
    <citation type="submission" date="2015-05" db="EMBL/GenBank/DDBJ databases">
        <title>Complete genome sequence of a sulfur-oxidizing gammaproteobacterium strain HA5.</title>
        <authorList>
            <person name="Miura A."/>
            <person name="Kojima H."/>
            <person name="Fukui M."/>
        </authorList>
    </citation>
    <scope>NUCLEOTIDE SEQUENCE [LARGE SCALE GENOMIC DNA]</scope>
    <source>
        <strain evidence="1 2">HA5</strain>
    </source>
</reference>
<proteinExistence type="predicted"/>
<sequence>MKTRTGKRSKVPRLRVLRGGKRAASTAESFFEKDSAIVCYYGVAVQVTLVDGLELVEFEFLPDAA</sequence>
<name>A0A1B4XDB8_9GAMM</name>
<dbReference type="InParanoid" id="A0A1B4XDB8"/>
<evidence type="ECO:0000313" key="2">
    <source>
        <dbReference type="Proteomes" id="UP000243180"/>
    </source>
</evidence>
<organism evidence="1 2">
    <name type="scientific">Sulfuricaulis limicola</name>
    <dbReference type="NCBI Taxonomy" id="1620215"/>
    <lineage>
        <taxon>Bacteria</taxon>
        <taxon>Pseudomonadati</taxon>
        <taxon>Pseudomonadota</taxon>
        <taxon>Gammaproteobacteria</taxon>
        <taxon>Acidiferrobacterales</taxon>
        <taxon>Acidiferrobacteraceae</taxon>
        <taxon>Sulfuricaulis</taxon>
    </lineage>
</organism>
<dbReference type="RefSeq" id="WP_148664954.1">
    <property type="nucleotide sequence ID" value="NZ_AP014879.1"/>
</dbReference>